<dbReference type="InterPro" id="IPR040285">
    <property type="entry name" value="ProX/PRXD1"/>
</dbReference>
<dbReference type="RefSeq" id="WP_379958170.1">
    <property type="nucleotide sequence ID" value="NZ_JAUYVI010000006.1"/>
</dbReference>
<protein>
    <submittedName>
        <fullName evidence="3">Prolyl-tRNA synthetase associated domain-containing protein</fullName>
    </submittedName>
</protein>
<accession>A0ABU0YPX6</accession>
<evidence type="ECO:0000259" key="2">
    <source>
        <dbReference type="Pfam" id="PF04073"/>
    </source>
</evidence>
<organism evidence="3 4">
    <name type="scientific">Dongia sedimenti</name>
    <dbReference type="NCBI Taxonomy" id="3064282"/>
    <lineage>
        <taxon>Bacteria</taxon>
        <taxon>Pseudomonadati</taxon>
        <taxon>Pseudomonadota</taxon>
        <taxon>Alphaproteobacteria</taxon>
        <taxon>Rhodospirillales</taxon>
        <taxon>Dongiaceae</taxon>
        <taxon>Dongia</taxon>
    </lineage>
</organism>
<evidence type="ECO:0000313" key="4">
    <source>
        <dbReference type="Proteomes" id="UP001230156"/>
    </source>
</evidence>
<dbReference type="Proteomes" id="UP001230156">
    <property type="component" value="Unassembled WGS sequence"/>
</dbReference>
<dbReference type="SUPFAM" id="SSF55826">
    <property type="entry name" value="YbaK/ProRS associated domain"/>
    <property type="match status" value="1"/>
</dbReference>
<proteinExistence type="inferred from homology"/>
<keyword evidence="4" id="KW-1185">Reference proteome</keyword>
<dbReference type="EMBL" id="JAUYVI010000006">
    <property type="protein sequence ID" value="MDQ7249781.1"/>
    <property type="molecule type" value="Genomic_DNA"/>
</dbReference>
<comment type="caution">
    <text evidence="3">The sequence shown here is derived from an EMBL/GenBank/DDBJ whole genome shotgun (WGS) entry which is preliminary data.</text>
</comment>
<reference evidence="4" key="1">
    <citation type="submission" date="2023-08" db="EMBL/GenBank/DDBJ databases">
        <title>Rhodospirillaceae gen. nov., a novel taxon isolated from the Yangtze River Yuezi River estuary sludge.</title>
        <authorList>
            <person name="Ruan L."/>
        </authorList>
    </citation>
    <scope>NUCLEOTIDE SEQUENCE [LARGE SCALE GENOMIC DNA]</scope>
    <source>
        <strain evidence="4">R-7</strain>
    </source>
</reference>
<dbReference type="InterPro" id="IPR036754">
    <property type="entry name" value="YbaK/aa-tRNA-synt-asso_dom_sf"/>
</dbReference>
<feature type="domain" description="YbaK/aminoacyl-tRNA synthetase-associated" evidence="2">
    <location>
        <begin position="38"/>
        <end position="168"/>
    </location>
</feature>
<comment type="similarity">
    <text evidence="1">Belongs to the PRORSD1 family.</text>
</comment>
<evidence type="ECO:0000256" key="1">
    <source>
        <dbReference type="ARBA" id="ARBA00010201"/>
    </source>
</evidence>
<gene>
    <name evidence="3" type="ORF">Q8A70_18980</name>
</gene>
<dbReference type="InterPro" id="IPR007214">
    <property type="entry name" value="YbaK/aa-tRNA-synth-assoc-dom"/>
</dbReference>
<name>A0ABU0YPX6_9PROT</name>
<sequence length="186" mass="20279">MSEVTPDPYELQKNLPTSPEQLLARLAELGIENHTVDHAPVFTVEESKGLRGQLPGGHVKNLFLRNKKEEMWLVTVEESKRVDLKALGEALTGATGGAAKLSFGSADRLMQYLGVIPGAVTPFAVINDKGKAVRMVLDQDLLRHDVLHAHPLVNFKATALSPKDLLRFLEAEDHPPQVIAIPINAG</sequence>
<dbReference type="PANTHER" id="PTHR31423">
    <property type="entry name" value="YBAK DOMAIN-CONTAINING PROTEIN"/>
    <property type="match status" value="1"/>
</dbReference>
<dbReference type="Gene3D" id="3.90.960.10">
    <property type="entry name" value="YbaK/aminoacyl-tRNA synthetase-associated domain"/>
    <property type="match status" value="1"/>
</dbReference>
<dbReference type="PANTHER" id="PTHR31423:SF3">
    <property type="entry name" value="PROLYL-TRNA SYNTHETASE ASSOCIATED DOMAIN-CONTAINING PROTEIN 1-RELATED"/>
    <property type="match status" value="1"/>
</dbReference>
<dbReference type="CDD" id="cd04335">
    <property type="entry name" value="PrdX_deacylase"/>
    <property type="match status" value="1"/>
</dbReference>
<dbReference type="Pfam" id="PF04073">
    <property type="entry name" value="tRNA_edit"/>
    <property type="match status" value="1"/>
</dbReference>
<evidence type="ECO:0000313" key="3">
    <source>
        <dbReference type="EMBL" id="MDQ7249781.1"/>
    </source>
</evidence>